<proteinExistence type="predicted"/>
<gene>
    <name evidence="1" type="ORF">HPB50_020357</name>
</gene>
<accession>A0ACB7SS55</accession>
<evidence type="ECO:0000313" key="1">
    <source>
        <dbReference type="EMBL" id="KAH6936633.1"/>
    </source>
</evidence>
<evidence type="ECO:0000313" key="2">
    <source>
        <dbReference type="Proteomes" id="UP000821845"/>
    </source>
</evidence>
<dbReference type="Proteomes" id="UP000821845">
    <property type="component" value="Chromosome 3"/>
</dbReference>
<protein>
    <submittedName>
        <fullName evidence="1">Uncharacterized protein</fullName>
    </submittedName>
</protein>
<name>A0ACB7SS55_HYAAI</name>
<sequence>MAAYRDRRQRKITSEGASQRRIGAVVRRISLISPMVAMSLLLVFLPEALAKNPFGPALKALNHSVDVQKIRDVTWERYLLLLSTPQVPERYIPDLPQAWLLAFQKWGDSVRKYSVRNCGSRYDAVQYDELRLRPDPLSFPGSVFVTSAIKVSRNITAPIKVDIIMKKKVYLWVTVPCVNDFGSCNYDDICSVQDCPLFYDFLGLPCGCPIKEGDYSVRNKEFEVPALLLPDWITSGDYQVTVKARSRGEPLFCVHFTLSLK</sequence>
<keyword evidence="2" id="KW-1185">Reference proteome</keyword>
<organism evidence="1 2">
    <name type="scientific">Hyalomma asiaticum</name>
    <name type="common">Tick</name>
    <dbReference type="NCBI Taxonomy" id="266040"/>
    <lineage>
        <taxon>Eukaryota</taxon>
        <taxon>Metazoa</taxon>
        <taxon>Ecdysozoa</taxon>
        <taxon>Arthropoda</taxon>
        <taxon>Chelicerata</taxon>
        <taxon>Arachnida</taxon>
        <taxon>Acari</taxon>
        <taxon>Parasitiformes</taxon>
        <taxon>Ixodida</taxon>
        <taxon>Ixodoidea</taxon>
        <taxon>Ixodidae</taxon>
        <taxon>Hyalomminae</taxon>
        <taxon>Hyalomma</taxon>
    </lineage>
</organism>
<comment type="caution">
    <text evidence="1">The sequence shown here is derived from an EMBL/GenBank/DDBJ whole genome shotgun (WGS) entry which is preliminary data.</text>
</comment>
<dbReference type="EMBL" id="CM023483">
    <property type="protein sequence ID" value="KAH6936633.1"/>
    <property type="molecule type" value="Genomic_DNA"/>
</dbReference>
<reference evidence="1" key="1">
    <citation type="submission" date="2020-05" db="EMBL/GenBank/DDBJ databases">
        <title>Large-scale comparative analyses of tick genomes elucidate their genetic diversity and vector capacities.</title>
        <authorList>
            <person name="Jia N."/>
            <person name="Wang J."/>
            <person name="Shi W."/>
            <person name="Du L."/>
            <person name="Sun Y."/>
            <person name="Zhan W."/>
            <person name="Jiang J."/>
            <person name="Wang Q."/>
            <person name="Zhang B."/>
            <person name="Ji P."/>
            <person name="Sakyi L.B."/>
            <person name="Cui X."/>
            <person name="Yuan T."/>
            <person name="Jiang B."/>
            <person name="Yang W."/>
            <person name="Lam T.T.-Y."/>
            <person name="Chang Q."/>
            <person name="Ding S."/>
            <person name="Wang X."/>
            <person name="Zhu J."/>
            <person name="Ruan X."/>
            <person name="Zhao L."/>
            <person name="Wei J."/>
            <person name="Que T."/>
            <person name="Du C."/>
            <person name="Cheng J."/>
            <person name="Dai P."/>
            <person name="Han X."/>
            <person name="Huang E."/>
            <person name="Gao Y."/>
            <person name="Liu J."/>
            <person name="Shao H."/>
            <person name="Ye R."/>
            <person name="Li L."/>
            <person name="Wei W."/>
            <person name="Wang X."/>
            <person name="Wang C."/>
            <person name="Yang T."/>
            <person name="Huo Q."/>
            <person name="Li W."/>
            <person name="Guo W."/>
            <person name="Chen H."/>
            <person name="Zhou L."/>
            <person name="Ni X."/>
            <person name="Tian J."/>
            <person name="Zhou Y."/>
            <person name="Sheng Y."/>
            <person name="Liu T."/>
            <person name="Pan Y."/>
            <person name="Xia L."/>
            <person name="Li J."/>
            <person name="Zhao F."/>
            <person name="Cao W."/>
        </authorList>
    </citation>
    <scope>NUCLEOTIDE SEQUENCE</scope>
    <source>
        <strain evidence="1">Hyas-2018</strain>
    </source>
</reference>